<dbReference type="Gene3D" id="3.40.50.2300">
    <property type="match status" value="1"/>
</dbReference>
<dbReference type="Proteomes" id="UP000297447">
    <property type="component" value="Unassembled WGS sequence"/>
</dbReference>
<feature type="domain" description="HTH luxR-type" evidence="6">
    <location>
        <begin position="158"/>
        <end position="228"/>
    </location>
</feature>
<dbReference type="InterPro" id="IPR001789">
    <property type="entry name" value="Sig_transdc_resp-reg_receiver"/>
</dbReference>
<dbReference type="PROSITE" id="PS50110">
    <property type="entry name" value="RESPONSE_REGULATORY"/>
    <property type="match status" value="1"/>
</dbReference>
<evidence type="ECO:0000259" key="6">
    <source>
        <dbReference type="PROSITE" id="PS50043"/>
    </source>
</evidence>
<evidence type="ECO:0000259" key="7">
    <source>
        <dbReference type="PROSITE" id="PS50110"/>
    </source>
</evidence>
<evidence type="ECO:0000256" key="2">
    <source>
        <dbReference type="ARBA" id="ARBA00023015"/>
    </source>
</evidence>
<keyword evidence="9" id="KW-1185">Reference proteome</keyword>
<feature type="domain" description="Response regulatory" evidence="7">
    <location>
        <begin position="2"/>
        <end position="138"/>
    </location>
</feature>
<dbReference type="Pfam" id="PF00072">
    <property type="entry name" value="Response_reg"/>
    <property type="match status" value="1"/>
</dbReference>
<dbReference type="PROSITE" id="PS50043">
    <property type="entry name" value="HTH_LUXR_2"/>
    <property type="match status" value="1"/>
</dbReference>
<reference evidence="8 9" key="1">
    <citation type="submission" date="2019-03" db="EMBL/GenBank/DDBJ databases">
        <title>Genomics of glacier-inhabiting Cryobacterium strains.</title>
        <authorList>
            <person name="Liu Q."/>
            <person name="Xin Y.-H."/>
        </authorList>
    </citation>
    <scope>NUCLEOTIDE SEQUENCE [LARGE SCALE GENOMIC DNA]</scope>
    <source>
        <strain evidence="8 9">Hh14</strain>
    </source>
</reference>
<dbReference type="InterPro" id="IPR011006">
    <property type="entry name" value="CheY-like_superfamily"/>
</dbReference>
<dbReference type="PRINTS" id="PR00038">
    <property type="entry name" value="HTHLUXR"/>
</dbReference>
<proteinExistence type="predicted"/>
<dbReference type="InterPro" id="IPR058245">
    <property type="entry name" value="NreC/VraR/RcsB-like_REC"/>
</dbReference>
<dbReference type="GO" id="GO:0006355">
    <property type="term" value="P:regulation of DNA-templated transcription"/>
    <property type="evidence" value="ECO:0007669"/>
    <property type="project" value="InterPro"/>
</dbReference>
<dbReference type="AlphaFoldDB" id="A0A4R9A300"/>
<dbReference type="InterPro" id="IPR000792">
    <property type="entry name" value="Tscrpt_reg_LuxR_C"/>
</dbReference>
<evidence type="ECO:0000313" key="8">
    <source>
        <dbReference type="EMBL" id="TFD51005.1"/>
    </source>
</evidence>
<name>A0A4R9A300_9MICO</name>
<dbReference type="GO" id="GO:0000160">
    <property type="term" value="P:phosphorelay signal transduction system"/>
    <property type="evidence" value="ECO:0007669"/>
    <property type="project" value="InterPro"/>
</dbReference>
<dbReference type="EMBL" id="SOHE01000038">
    <property type="protein sequence ID" value="TFD51005.1"/>
    <property type="molecule type" value="Genomic_DNA"/>
</dbReference>
<dbReference type="GO" id="GO:0003677">
    <property type="term" value="F:DNA binding"/>
    <property type="evidence" value="ECO:0007669"/>
    <property type="project" value="UniProtKB-KW"/>
</dbReference>
<comment type="caution">
    <text evidence="8">The sequence shown here is derived from an EMBL/GenBank/DDBJ whole genome shotgun (WGS) entry which is preliminary data.</text>
</comment>
<organism evidence="8 9">
    <name type="scientific">Cryobacterium frigoriphilum</name>
    <dbReference type="NCBI Taxonomy" id="1259150"/>
    <lineage>
        <taxon>Bacteria</taxon>
        <taxon>Bacillati</taxon>
        <taxon>Actinomycetota</taxon>
        <taxon>Actinomycetes</taxon>
        <taxon>Micrococcales</taxon>
        <taxon>Microbacteriaceae</taxon>
        <taxon>Cryobacterium</taxon>
    </lineage>
</organism>
<keyword evidence="1 5" id="KW-0597">Phosphoprotein</keyword>
<keyword evidence="3" id="KW-0238">DNA-binding</keyword>
<dbReference type="SMART" id="SM00448">
    <property type="entry name" value="REC"/>
    <property type="match status" value="1"/>
</dbReference>
<gene>
    <name evidence="8" type="ORF">E3T55_08105</name>
</gene>
<dbReference type="OrthoDB" id="9808843at2"/>
<keyword evidence="2" id="KW-0805">Transcription regulation</keyword>
<dbReference type="PANTHER" id="PTHR43214:SF24">
    <property type="entry name" value="TRANSCRIPTIONAL REGULATORY PROTEIN NARL-RELATED"/>
    <property type="match status" value="1"/>
</dbReference>
<feature type="modified residue" description="4-aspartylphosphate" evidence="5">
    <location>
        <position position="57"/>
    </location>
</feature>
<dbReference type="InterPro" id="IPR039420">
    <property type="entry name" value="WalR-like"/>
</dbReference>
<dbReference type="InterPro" id="IPR016032">
    <property type="entry name" value="Sig_transdc_resp-reg_C-effctor"/>
</dbReference>
<accession>A0A4R9A300</accession>
<protein>
    <submittedName>
        <fullName evidence="8">Response regulator transcription factor</fullName>
    </submittedName>
</protein>
<evidence type="ECO:0000256" key="4">
    <source>
        <dbReference type="ARBA" id="ARBA00023163"/>
    </source>
</evidence>
<evidence type="ECO:0000256" key="5">
    <source>
        <dbReference type="PROSITE-ProRule" id="PRU00169"/>
    </source>
</evidence>
<dbReference type="Pfam" id="PF00196">
    <property type="entry name" value="GerE"/>
    <property type="match status" value="1"/>
</dbReference>
<evidence type="ECO:0000256" key="3">
    <source>
        <dbReference type="ARBA" id="ARBA00023125"/>
    </source>
</evidence>
<keyword evidence="4" id="KW-0804">Transcription</keyword>
<dbReference type="PANTHER" id="PTHR43214">
    <property type="entry name" value="TWO-COMPONENT RESPONSE REGULATOR"/>
    <property type="match status" value="1"/>
</dbReference>
<dbReference type="CDD" id="cd06170">
    <property type="entry name" value="LuxR_C_like"/>
    <property type="match status" value="1"/>
</dbReference>
<evidence type="ECO:0000256" key="1">
    <source>
        <dbReference type="ARBA" id="ARBA00022553"/>
    </source>
</evidence>
<dbReference type="SUPFAM" id="SSF52172">
    <property type="entry name" value="CheY-like"/>
    <property type="match status" value="1"/>
</dbReference>
<dbReference type="CDD" id="cd17535">
    <property type="entry name" value="REC_NarL-like"/>
    <property type="match status" value="1"/>
</dbReference>
<sequence length="229" mass="24771">MKLIIADDSALLREGLVSLVERQGHEVISQAATAPELILALATAVHDGRRPDVVITDVRMPPGMRDDGLAAAINIRRDYPGMGILVLSQYVATAHATDLFNGWGDGSSMVSPQEAGGLGYLLKDRISRVADFMRSLSIIAAGGVVVDPEVATRLIHGRRTALDRLSAREFEVLELMSQGLSNQQIAERLYLSASAVSKHVTNVFMKLELPAGEDNRRVRAVLAYLTAND</sequence>
<dbReference type="SUPFAM" id="SSF46894">
    <property type="entry name" value="C-terminal effector domain of the bipartite response regulators"/>
    <property type="match status" value="1"/>
</dbReference>
<dbReference type="SMART" id="SM00421">
    <property type="entry name" value="HTH_LUXR"/>
    <property type="match status" value="1"/>
</dbReference>
<evidence type="ECO:0000313" key="9">
    <source>
        <dbReference type="Proteomes" id="UP000297447"/>
    </source>
</evidence>
<dbReference type="RefSeq" id="WP_134519072.1">
    <property type="nucleotide sequence ID" value="NZ_SOHE01000038.1"/>
</dbReference>